<organism evidence="2 3">
    <name type="scientific">Cotesia glomerata</name>
    <name type="common">Lepidopteran parasitic wasp</name>
    <name type="synonym">Apanteles glomeratus</name>
    <dbReference type="NCBI Taxonomy" id="32391"/>
    <lineage>
        <taxon>Eukaryota</taxon>
        <taxon>Metazoa</taxon>
        <taxon>Ecdysozoa</taxon>
        <taxon>Arthropoda</taxon>
        <taxon>Hexapoda</taxon>
        <taxon>Insecta</taxon>
        <taxon>Pterygota</taxon>
        <taxon>Neoptera</taxon>
        <taxon>Endopterygota</taxon>
        <taxon>Hymenoptera</taxon>
        <taxon>Apocrita</taxon>
        <taxon>Ichneumonoidea</taxon>
        <taxon>Braconidae</taxon>
        <taxon>Microgastrinae</taxon>
        <taxon>Cotesia</taxon>
    </lineage>
</organism>
<proteinExistence type="predicted"/>
<evidence type="ECO:0000313" key="3">
    <source>
        <dbReference type="Proteomes" id="UP000826195"/>
    </source>
</evidence>
<evidence type="ECO:0000313" key="2">
    <source>
        <dbReference type="EMBL" id="KAH0540934.1"/>
    </source>
</evidence>
<gene>
    <name evidence="2" type="ORF">KQX54_020592</name>
</gene>
<accession>A0AAV7I4U6</accession>
<protein>
    <submittedName>
        <fullName evidence="2">Uncharacterized protein</fullName>
    </submittedName>
</protein>
<comment type="caution">
    <text evidence="2">The sequence shown here is derived from an EMBL/GenBank/DDBJ whole genome shotgun (WGS) entry which is preliminary data.</text>
</comment>
<reference evidence="2 3" key="1">
    <citation type="journal article" date="2021" name="J. Hered.">
        <title>A chromosome-level genome assembly of the parasitoid wasp, Cotesia glomerata (Hymenoptera: Braconidae).</title>
        <authorList>
            <person name="Pinto B.J."/>
            <person name="Weis J.J."/>
            <person name="Gamble T."/>
            <person name="Ode P.J."/>
            <person name="Paul R."/>
            <person name="Zaspel J.M."/>
        </authorList>
    </citation>
    <scope>NUCLEOTIDE SEQUENCE [LARGE SCALE GENOMIC DNA]</scope>
    <source>
        <strain evidence="2">CgM1</strain>
    </source>
</reference>
<keyword evidence="3" id="KW-1185">Reference proteome</keyword>
<sequence length="87" mass="9638">MAHTVVTNANGATRHPVTGYRFTQRSIVPFSKKLPHVCGRDQALIVTESTNGTESREYEVESLNRNQSARAKRGGVSSKSPDYLVLY</sequence>
<dbReference type="AlphaFoldDB" id="A0AAV7I4U6"/>
<dbReference type="EMBL" id="JAHXZJ010002609">
    <property type="protein sequence ID" value="KAH0540934.1"/>
    <property type="molecule type" value="Genomic_DNA"/>
</dbReference>
<name>A0AAV7I4U6_COTGL</name>
<feature type="region of interest" description="Disordered" evidence="1">
    <location>
        <begin position="49"/>
        <end position="81"/>
    </location>
</feature>
<dbReference type="Proteomes" id="UP000826195">
    <property type="component" value="Unassembled WGS sequence"/>
</dbReference>
<evidence type="ECO:0000256" key="1">
    <source>
        <dbReference type="SAM" id="MobiDB-lite"/>
    </source>
</evidence>